<dbReference type="EMBL" id="BMQS01000017">
    <property type="protein sequence ID" value="GGU00521.1"/>
    <property type="molecule type" value="Genomic_DNA"/>
</dbReference>
<reference evidence="4" key="2">
    <citation type="submission" date="2018-04" db="EMBL/GenBank/DDBJ databases">
        <title>Complete genome sequence of Sulfodiicoccus acidiphilus strain HS-1.</title>
        <authorList>
            <person name="Sakai H.D."/>
            <person name="Kurosawa N."/>
        </authorList>
    </citation>
    <scope>NUCLEOTIDE SEQUENCE [LARGE SCALE GENOMIC DNA]</scope>
    <source>
        <strain evidence="4">HS-1</strain>
    </source>
</reference>
<keyword evidence="4" id="KW-1185">Reference proteome</keyword>
<keyword evidence="1" id="KW-0175">Coiled coil</keyword>
<evidence type="ECO:0000313" key="2">
    <source>
        <dbReference type="EMBL" id="BBD73141.1"/>
    </source>
</evidence>
<evidence type="ECO:0000313" key="4">
    <source>
        <dbReference type="Proteomes" id="UP000276741"/>
    </source>
</evidence>
<accession>A0A348B4N9</accession>
<feature type="coiled-coil region" evidence="1">
    <location>
        <begin position="83"/>
        <end position="117"/>
    </location>
</feature>
<dbReference type="AlphaFoldDB" id="A0A348B4N9"/>
<evidence type="ECO:0000256" key="1">
    <source>
        <dbReference type="SAM" id="Coils"/>
    </source>
</evidence>
<dbReference type="RefSeq" id="WP_126450286.1">
    <property type="nucleotide sequence ID" value="NZ_AP018553.1"/>
</dbReference>
<reference evidence="2" key="3">
    <citation type="journal article" date="2019" name="BMC Res. Notes">
        <title>Complete genome sequence of the Sulfodiicoccus acidiphilus strain HS-1T, the first crenarchaeon that lacks polB3, isolated from an acidic hot spring in Ohwaku-dani, Hakone, Japan.</title>
        <authorList>
            <person name="Sakai H.D."/>
            <person name="Kurosawa N."/>
        </authorList>
    </citation>
    <scope>NUCLEOTIDE SEQUENCE</scope>
    <source>
        <strain evidence="2">HS-1</strain>
    </source>
</reference>
<dbReference type="KEGG" id="sacd:HS1genome_1530"/>
<organism evidence="2 4">
    <name type="scientific">Sulfodiicoccus acidiphilus</name>
    <dbReference type="NCBI Taxonomy" id="1670455"/>
    <lineage>
        <taxon>Archaea</taxon>
        <taxon>Thermoproteota</taxon>
        <taxon>Thermoprotei</taxon>
        <taxon>Sulfolobales</taxon>
        <taxon>Sulfolobaceae</taxon>
        <taxon>Sulfodiicoccus</taxon>
    </lineage>
</organism>
<name>A0A348B4N9_9CREN</name>
<dbReference type="Proteomes" id="UP000616143">
    <property type="component" value="Unassembled WGS sequence"/>
</dbReference>
<reference evidence="3" key="4">
    <citation type="submission" date="2020-09" db="EMBL/GenBank/DDBJ databases">
        <authorList>
            <person name="Sun Q."/>
            <person name="Ohkuma M."/>
        </authorList>
    </citation>
    <scope>NUCLEOTIDE SEQUENCE</scope>
    <source>
        <strain evidence="3">JCM 31740</strain>
    </source>
</reference>
<dbReference type="Proteomes" id="UP000276741">
    <property type="component" value="Chromosome"/>
</dbReference>
<protein>
    <submittedName>
        <fullName evidence="2">Uncharacterized protein</fullName>
    </submittedName>
</protein>
<proteinExistence type="predicted"/>
<dbReference type="GeneID" id="38667036"/>
<gene>
    <name evidence="3" type="ORF">GCM10007116_17190</name>
    <name evidence="2" type="ORF">HS1genome_1530</name>
</gene>
<dbReference type="EMBL" id="AP018553">
    <property type="protein sequence ID" value="BBD73141.1"/>
    <property type="molecule type" value="Genomic_DNA"/>
</dbReference>
<sequence>MSGEGSPSVGKILKKELDELDRKVKSNEPLTERDLLLLLFVYQQTTYTDDLEKMQNLLERMTKLMDAIVDYMASLRSIMSATKEDVDLKVELINREIQRLEEDISTLRERHVRVQGEVS</sequence>
<reference evidence="3" key="1">
    <citation type="journal article" date="2014" name="Int. J. Syst. Evol. Microbiol.">
        <title>Complete genome sequence of Corynebacterium casei LMG S-19264T (=DSM 44701T), isolated from a smear-ripened cheese.</title>
        <authorList>
            <consortium name="US DOE Joint Genome Institute (JGI-PGF)"/>
            <person name="Walter F."/>
            <person name="Albersmeier A."/>
            <person name="Kalinowski J."/>
            <person name="Ruckert C."/>
        </authorList>
    </citation>
    <scope>NUCLEOTIDE SEQUENCE</scope>
    <source>
        <strain evidence="3">JCM 31740</strain>
    </source>
</reference>
<evidence type="ECO:0000313" key="3">
    <source>
        <dbReference type="EMBL" id="GGU00521.1"/>
    </source>
</evidence>